<comment type="cofactor">
    <cofactor evidence="1">
        <name>FAD</name>
        <dbReference type="ChEBI" id="CHEBI:57692"/>
    </cofactor>
</comment>
<feature type="domain" description="Acyl-CoA dehydrogenase/oxidase N-terminal" evidence="7">
    <location>
        <begin position="6"/>
        <end position="119"/>
    </location>
</feature>
<dbReference type="InterPro" id="IPR037069">
    <property type="entry name" value="AcylCoA_DH/ox_N_sf"/>
</dbReference>
<evidence type="ECO:0000259" key="7">
    <source>
        <dbReference type="Pfam" id="PF02771"/>
    </source>
</evidence>
<dbReference type="SUPFAM" id="SSF56645">
    <property type="entry name" value="Acyl-CoA dehydrogenase NM domain-like"/>
    <property type="match status" value="1"/>
</dbReference>
<dbReference type="Gene3D" id="1.10.540.10">
    <property type="entry name" value="Acyl-CoA dehydrogenase/oxidase, N-terminal domain"/>
    <property type="match status" value="1"/>
</dbReference>
<comment type="similarity">
    <text evidence="2">Belongs to the acyl-CoA dehydrogenase family.</text>
</comment>
<dbReference type="InterPro" id="IPR009100">
    <property type="entry name" value="AcylCoA_DH/oxidase_NM_dom_sf"/>
</dbReference>
<dbReference type="InterPro" id="IPR036250">
    <property type="entry name" value="AcylCo_DH-like_C"/>
</dbReference>
<dbReference type="Proteomes" id="UP000537161">
    <property type="component" value="Unassembled WGS sequence"/>
</dbReference>
<keyword evidence="9" id="KW-1185">Reference proteome</keyword>
<evidence type="ECO:0000256" key="5">
    <source>
        <dbReference type="ARBA" id="ARBA00023002"/>
    </source>
</evidence>
<evidence type="ECO:0000256" key="3">
    <source>
        <dbReference type="ARBA" id="ARBA00022630"/>
    </source>
</evidence>
<name>A0A7W9B2N1_9SPHN</name>
<dbReference type="GO" id="GO:0050660">
    <property type="term" value="F:flavin adenine dinucleotide binding"/>
    <property type="evidence" value="ECO:0007669"/>
    <property type="project" value="InterPro"/>
</dbReference>
<dbReference type="InterPro" id="IPR013786">
    <property type="entry name" value="AcylCoA_DH/ox_N"/>
</dbReference>
<dbReference type="GO" id="GO:0003995">
    <property type="term" value="F:acyl-CoA dehydrogenase activity"/>
    <property type="evidence" value="ECO:0007669"/>
    <property type="project" value="TreeGrafter"/>
</dbReference>
<evidence type="ECO:0000259" key="6">
    <source>
        <dbReference type="Pfam" id="PF00441"/>
    </source>
</evidence>
<gene>
    <name evidence="8" type="ORF">FHR21_000450</name>
</gene>
<keyword evidence="5" id="KW-0560">Oxidoreductase</keyword>
<keyword evidence="4" id="KW-0274">FAD</keyword>
<evidence type="ECO:0000256" key="4">
    <source>
        <dbReference type="ARBA" id="ARBA00022827"/>
    </source>
</evidence>
<evidence type="ECO:0000256" key="1">
    <source>
        <dbReference type="ARBA" id="ARBA00001974"/>
    </source>
</evidence>
<dbReference type="Pfam" id="PF02771">
    <property type="entry name" value="Acyl-CoA_dh_N"/>
    <property type="match status" value="1"/>
</dbReference>
<dbReference type="PANTHER" id="PTHR43884">
    <property type="entry name" value="ACYL-COA DEHYDROGENASE"/>
    <property type="match status" value="1"/>
</dbReference>
<dbReference type="EMBL" id="JACIJH010000001">
    <property type="protein sequence ID" value="MBB5705125.1"/>
    <property type="molecule type" value="Genomic_DNA"/>
</dbReference>
<dbReference type="RefSeq" id="WP_184094874.1">
    <property type="nucleotide sequence ID" value="NZ_JACIJH010000001.1"/>
</dbReference>
<evidence type="ECO:0000256" key="2">
    <source>
        <dbReference type="ARBA" id="ARBA00009347"/>
    </source>
</evidence>
<keyword evidence="3" id="KW-0285">Flavoprotein</keyword>
<organism evidence="8 9">
    <name type="scientific">Sphingopyxis panaciterrulae</name>
    <dbReference type="NCBI Taxonomy" id="462372"/>
    <lineage>
        <taxon>Bacteria</taxon>
        <taxon>Pseudomonadati</taxon>
        <taxon>Pseudomonadota</taxon>
        <taxon>Alphaproteobacteria</taxon>
        <taxon>Sphingomonadales</taxon>
        <taxon>Sphingomonadaceae</taxon>
        <taxon>Sphingopyxis</taxon>
    </lineage>
</organism>
<dbReference type="Pfam" id="PF00441">
    <property type="entry name" value="Acyl-CoA_dh_1"/>
    <property type="match status" value="1"/>
</dbReference>
<dbReference type="SUPFAM" id="SSF47203">
    <property type="entry name" value="Acyl-CoA dehydrogenase C-terminal domain-like"/>
    <property type="match status" value="1"/>
</dbReference>
<dbReference type="Gene3D" id="1.20.140.10">
    <property type="entry name" value="Butyryl-CoA Dehydrogenase, subunit A, domain 3"/>
    <property type="match status" value="1"/>
</dbReference>
<dbReference type="PANTHER" id="PTHR43884:SF20">
    <property type="entry name" value="ACYL-COA DEHYDROGENASE FADE28"/>
    <property type="match status" value="1"/>
</dbReference>
<accession>A0A7W9B2N1</accession>
<proteinExistence type="inferred from homology"/>
<comment type="caution">
    <text evidence="8">The sequence shown here is derived from an EMBL/GenBank/DDBJ whole genome shotgun (WGS) entry which is preliminary data.</text>
</comment>
<evidence type="ECO:0000313" key="9">
    <source>
        <dbReference type="Proteomes" id="UP000537161"/>
    </source>
</evidence>
<dbReference type="AlphaFoldDB" id="A0A7W9B2N1"/>
<protein>
    <submittedName>
        <fullName evidence="8">Alkylation response protein AidB-like acyl-CoA dehydrogenase</fullName>
    </submittedName>
</protein>
<reference evidence="8 9" key="1">
    <citation type="submission" date="2020-08" db="EMBL/GenBank/DDBJ databases">
        <title>Genomic Encyclopedia of Type Strains, Phase IV (KMG-IV): sequencing the most valuable type-strain genomes for metagenomic binning, comparative biology and taxonomic classification.</title>
        <authorList>
            <person name="Goeker M."/>
        </authorList>
    </citation>
    <scope>NUCLEOTIDE SEQUENCE [LARGE SCALE GENOMIC DNA]</scope>
    <source>
        <strain evidence="8 9">DSM 27163</strain>
    </source>
</reference>
<feature type="domain" description="Acyl-CoA dehydrogenase/oxidase C-terminal" evidence="6">
    <location>
        <begin position="222"/>
        <end position="353"/>
    </location>
</feature>
<sequence length="359" mass="38637">MNFLLSEDQLAFLSAIEDLLRDRCDALRVHKIFDIEGDAQFDAELWAGLVEMGVPAIFVPEAHGGLGLAMVDLAIVSELFGTYAAPVPWLGHALATVAIVLGGSEAQKARWLPRLASGEVLATVAFAEGKSVWFPGEWQLAGADGSLTGVKTLVPNAAEADLIVVGVAEGLALVEKGAAYRTERADSGDRTRPVDTVLFEGAIAELLADGLAARDRLSDAAAVLLAADAFGGAEHCVKMSVDYARVREQYGQPIAAFQGLRYQLVAMALATEPARGLYWYAAHSWDALPDKAAHAAAQAKAHLTDTYLQVTRDTVEAHGGIGFTWEHDTHIYMKRAMLDWVWMGSPSRHRLRAADFAGW</sequence>
<dbReference type="InterPro" id="IPR009075">
    <property type="entry name" value="AcylCo_DH/oxidase_C"/>
</dbReference>
<evidence type="ECO:0000313" key="8">
    <source>
        <dbReference type="EMBL" id="MBB5705125.1"/>
    </source>
</evidence>